<evidence type="ECO:0000256" key="5">
    <source>
        <dbReference type="ARBA" id="ARBA00022603"/>
    </source>
</evidence>
<evidence type="ECO:0000256" key="6">
    <source>
        <dbReference type="ARBA" id="ARBA00022679"/>
    </source>
</evidence>
<keyword evidence="12" id="KW-1185">Reference proteome</keyword>
<evidence type="ECO:0000256" key="2">
    <source>
        <dbReference type="ARBA" id="ARBA00010703"/>
    </source>
</evidence>
<dbReference type="GO" id="GO:0018423">
    <property type="term" value="F:protein C-terminal leucine carboxyl O-methyltransferase activity"/>
    <property type="evidence" value="ECO:0007669"/>
    <property type="project" value="UniProtKB-EC"/>
</dbReference>
<dbReference type="Pfam" id="PF04072">
    <property type="entry name" value="LCM"/>
    <property type="match status" value="1"/>
</dbReference>
<dbReference type="Proteomes" id="UP000696485">
    <property type="component" value="Unassembled WGS sequence"/>
</dbReference>
<gene>
    <name evidence="11" type="ORF">BG006_005707</name>
</gene>
<evidence type="ECO:0000313" key="12">
    <source>
        <dbReference type="Proteomes" id="UP000696485"/>
    </source>
</evidence>
<dbReference type="InterPro" id="IPR007213">
    <property type="entry name" value="Ppm1/Ppm2/Tcmp"/>
</dbReference>
<evidence type="ECO:0000313" key="11">
    <source>
        <dbReference type="EMBL" id="KAF9331422.1"/>
    </source>
</evidence>
<dbReference type="GO" id="GO:0032259">
    <property type="term" value="P:methylation"/>
    <property type="evidence" value="ECO:0007669"/>
    <property type="project" value="UniProtKB-KW"/>
</dbReference>
<feature type="region of interest" description="Disordered" evidence="10">
    <location>
        <begin position="1"/>
        <end position="56"/>
    </location>
</feature>
<dbReference type="PANTHER" id="PTHR13600:SF21">
    <property type="entry name" value="LEUCINE CARBOXYL METHYLTRANSFERASE 1"/>
    <property type="match status" value="1"/>
</dbReference>
<dbReference type="SUPFAM" id="SSF53335">
    <property type="entry name" value="S-adenosyl-L-methionine-dependent methyltransferases"/>
    <property type="match status" value="1"/>
</dbReference>
<dbReference type="EC" id="2.1.1.233" evidence="3"/>
<dbReference type="EMBL" id="JAAAUY010000323">
    <property type="protein sequence ID" value="KAF9331422.1"/>
    <property type="molecule type" value="Genomic_DNA"/>
</dbReference>
<proteinExistence type="inferred from homology"/>
<accession>A0A9P5SM86</accession>
<sequence>MANAGNQGRPFWPGARLPPVGREAGGFPSASGGPLPRSPFASHDSPMGRNRNMMQEPRMARDDVIKGTDDDAIISKLSAVNLAYLDDPFVKYFVKRPSRRPPLINRGSYLRTRTLDLITEQFIKNEIKSASSPTIPSTTPIRKQIVSLGCGSDTRYFKLKAKGLSVHKYFEIDFQESSAKKAATIKKNKAFTDVIGDPDLKVGLGGTELYSKDYCLLSGDLREFEDTILPKLKAQGFDTSLPTLFLSECVLIYIEPKDSDAIVDWVGANMTASLFVVYEQINPTDAFGAMMLRNLKARNIELPGIHAYPSLKSQEERFMSRGWTLAQAVDMNALHDTLPETELKRISSLEIFDEVEEWQLLASHYCVAWACHVHGSGSKADGAASASSASATTLIEDGPNHQTLVTLLSESVSGISKFSTPRT</sequence>
<reference evidence="11" key="1">
    <citation type="journal article" date="2020" name="Fungal Divers.">
        <title>Resolving the Mortierellaceae phylogeny through synthesis of multi-gene phylogenetics and phylogenomics.</title>
        <authorList>
            <person name="Vandepol N."/>
            <person name="Liber J."/>
            <person name="Desiro A."/>
            <person name="Na H."/>
            <person name="Kennedy M."/>
            <person name="Barry K."/>
            <person name="Grigoriev I.V."/>
            <person name="Miller A.N."/>
            <person name="O'Donnell K."/>
            <person name="Stajich J.E."/>
            <person name="Bonito G."/>
        </authorList>
    </citation>
    <scope>NUCLEOTIDE SEQUENCE</scope>
    <source>
        <strain evidence="11">NVP1</strain>
    </source>
</reference>
<evidence type="ECO:0000256" key="9">
    <source>
        <dbReference type="ARBA" id="ARBA00032526"/>
    </source>
</evidence>
<evidence type="ECO:0000256" key="10">
    <source>
        <dbReference type="SAM" id="MobiDB-lite"/>
    </source>
</evidence>
<keyword evidence="7" id="KW-0949">S-adenosyl-L-methionine</keyword>
<dbReference type="FunFam" id="3.40.50.150:FF:000092">
    <property type="entry name" value="Leucine carboxyl methyltransferase 1"/>
    <property type="match status" value="1"/>
</dbReference>
<evidence type="ECO:0000256" key="7">
    <source>
        <dbReference type="ARBA" id="ARBA00022691"/>
    </source>
</evidence>
<protein>
    <recommendedName>
        <fullName evidence="4">Leucine carboxyl methyltransferase 1</fullName>
        <ecNumber evidence="3">2.1.1.233</ecNumber>
    </recommendedName>
    <alternativeName>
        <fullName evidence="8">Protein phosphatase methyltransferase 1</fullName>
    </alternativeName>
    <alternativeName>
        <fullName evidence="9">[Phosphatase 2A protein]-leucine-carboxy methyltransferase 1</fullName>
    </alternativeName>
</protein>
<dbReference type="AlphaFoldDB" id="A0A9P5SM86"/>
<keyword evidence="6" id="KW-0808">Transferase</keyword>
<evidence type="ECO:0000256" key="3">
    <source>
        <dbReference type="ARBA" id="ARBA00012834"/>
    </source>
</evidence>
<comment type="similarity">
    <text evidence="2">Belongs to the methyltransferase superfamily. LCMT family.</text>
</comment>
<dbReference type="PANTHER" id="PTHR13600">
    <property type="entry name" value="LEUCINE CARBOXYL METHYLTRANSFERASE"/>
    <property type="match status" value="1"/>
</dbReference>
<comment type="caution">
    <text evidence="11">The sequence shown here is derived from an EMBL/GenBank/DDBJ whole genome shotgun (WGS) entry which is preliminary data.</text>
</comment>
<dbReference type="Gene3D" id="3.40.50.150">
    <property type="entry name" value="Vaccinia Virus protein VP39"/>
    <property type="match status" value="1"/>
</dbReference>
<name>A0A9P5SM86_9FUNG</name>
<organism evidence="11 12">
    <name type="scientific">Podila minutissima</name>
    <dbReference type="NCBI Taxonomy" id="64525"/>
    <lineage>
        <taxon>Eukaryota</taxon>
        <taxon>Fungi</taxon>
        <taxon>Fungi incertae sedis</taxon>
        <taxon>Mucoromycota</taxon>
        <taxon>Mortierellomycotina</taxon>
        <taxon>Mortierellomycetes</taxon>
        <taxon>Mortierellales</taxon>
        <taxon>Mortierellaceae</taxon>
        <taxon>Podila</taxon>
    </lineage>
</organism>
<dbReference type="InterPro" id="IPR029063">
    <property type="entry name" value="SAM-dependent_MTases_sf"/>
</dbReference>
<evidence type="ECO:0000256" key="1">
    <source>
        <dbReference type="ARBA" id="ARBA00000724"/>
    </source>
</evidence>
<dbReference type="GO" id="GO:0009966">
    <property type="term" value="P:regulation of signal transduction"/>
    <property type="evidence" value="ECO:0007669"/>
    <property type="project" value="UniProtKB-ARBA"/>
</dbReference>
<keyword evidence="5" id="KW-0489">Methyltransferase</keyword>
<dbReference type="InterPro" id="IPR016651">
    <property type="entry name" value="LCMT1"/>
</dbReference>
<evidence type="ECO:0000256" key="8">
    <source>
        <dbReference type="ARBA" id="ARBA00029681"/>
    </source>
</evidence>
<evidence type="ECO:0000256" key="4">
    <source>
        <dbReference type="ARBA" id="ARBA00017497"/>
    </source>
</evidence>
<comment type="catalytic activity">
    <reaction evidence="1">
        <text>[phosphatase 2A protein]-C-terminal L-leucine + S-adenosyl-L-methionine = [phosphatase 2A protein]-C-terminal L-leucine methyl ester + S-adenosyl-L-homocysteine</text>
        <dbReference type="Rhea" id="RHEA:48544"/>
        <dbReference type="Rhea" id="RHEA-COMP:12134"/>
        <dbReference type="Rhea" id="RHEA-COMP:12135"/>
        <dbReference type="ChEBI" id="CHEBI:57856"/>
        <dbReference type="ChEBI" id="CHEBI:59789"/>
        <dbReference type="ChEBI" id="CHEBI:90516"/>
        <dbReference type="ChEBI" id="CHEBI:90517"/>
        <dbReference type="EC" id="2.1.1.233"/>
    </reaction>
</comment>